<dbReference type="AlphaFoldDB" id="A0A0S4IVW3"/>
<keyword evidence="2" id="KW-1185">Reference proteome</keyword>
<accession>A0A0S4IVW3</accession>
<reference evidence="2" key="1">
    <citation type="submission" date="2015-09" db="EMBL/GenBank/DDBJ databases">
        <authorList>
            <consortium name="Pathogen Informatics"/>
        </authorList>
    </citation>
    <scope>NUCLEOTIDE SEQUENCE [LARGE SCALE GENOMIC DNA]</scope>
    <source>
        <strain evidence="2">Lake Konstanz</strain>
    </source>
</reference>
<name>A0A0S4IVW3_BODSA</name>
<protein>
    <submittedName>
        <fullName evidence="1">Uncharacterized protein</fullName>
    </submittedName>
</protein>
<sequence length="197" mass="21723">MMHLLGSFSTMLSTEAQLLRNEEQSATLFLMSMRRVGQTSLVVDVSYNTSRRICHFLIAILRVVHEHHHFGQSVHLVEGRASCMDTPHQKEHHCGRRPTIAIVAQRCSNPLHVIIVHIKNLADHCDEFAIANGVSDAANPAVRLERSLKLVPTSHGTTGAVAAISQASDIIGSQGLMVSPLRLRTRMVAQPRRCAIT</sequence>
<dbReference type="Proteomes" id="UP000051952">
    <property type="component" value="Unassembled WGS sequence"/>
</dbReference>
<dbReference type="VEuPathDB" id="TriTrypDB:BSAL_71000"/>
<evidence type="ECO:0000313" key="1">
    <source>
        <dbReference type="EMBL" id="CUG05535.1"/>
    </source>
</evidence>
<organism evidence="1 2">
    <name type="scientific">Bodo saltans</name>
    <name type="common">Flagellated protozoan</name>
    <dbReference type="NCBI Taxonomy" id="75058"/>
    <lineage>
        <taxon>Eukaryota</taxon>
        <taxon>Discoba</taxon>
        <taxon>Euglenozoa</taxon>
        <taxon>Kinetoplastea</taxon>
        <taxon>Metakinetoplastina</taxon>
        <taxon>Eubodonida</taxon>
        <taxon>Bodonidae</taxon>
        <taxon>Bodo</taxon>
    </lineage>
</organism>
<proteinExistence type="predicted"/>
<gene>
    <name evidence="1" type="ORF">BSAL_71000</name>
</gene>
<dbReference type="EMBL" id="CYKH01000539">
    <property type="protein sequence ID" value="CUG05535.1"/>
    <property type="molecule type" value="Genomic_DNA"/>
</dbReference>
<evidence type="ECO:0000313" key="2">
    <source>
        <dbReference type="Proteomes" id="UP000051952"/>
    </source>
</evidence>